<evidence type="ECO:0000313" key="3">
    <source>
        <dbReference type="Proteomes" id="UP000799772"/>
    </source>
</evidence>
<sequence>MKPTTLLAGLLPFIATASAEITFLVNCHAVQNGQNFPFAGAIYYANNPSGEVNPSTSNIAISNPGPNAWKSGNSGYAIFPSTGEVFNVGPLDQTVRGVGSVAGTAHNKEKTWTCRNDDESELFNNGFISCNKDYYCQPVNRRPNAEALTSLSSWDARLYSEEQVRTRPGAWEVSKYIT</sequence>
<feature type="chain" id="PRO_5040383021" evidence="1">
    <location>
        <begin position="20"/>
        <end position="178"/>
    </location>
</feature>
<gene>
    <name evidence="2" type="ORF">NA57DRAFT_58112</name>
</gene>
<reference evidence="2" key="1">
    <citation type="journal article" date="2020" name="Stud. Mycol.">
        <title>101 Dothideomycetes genomes: a test case for predicting lifestyles and emergence of pathogens.</title>
        <authorList>
            <person name="Haridas S."/>
            <person name="Albert R."/>
            <person name="Binder M."/>
            <person name="Bloem J."/>
            <person name="Labutti K."/>
            <person name="Salamov A."/>
            <person name="Andreopoulos B."/>
            <person name="Baker S."/>
            <person name="Barry K."/>
            <person name="Bills G."/>
            <person name="Bluhm B."/>
            <person name="Cannon C."/>
            <person name="Castanera R."/>
            <person name="Culley D."/>
            <person name="Daum C."/>
            <person name="Ezra D."/>
            <person name="Gonzalez J."/>
            <person name="Henrissat B."/>
            <person name="Kuo A."/>
            <person name="Liang C."/>
            <person name="Lipzen A."/>
            <person name="Lutzoni F."/>
            <person name="Magnuson J."/>
            <person name="Mondo S."/>
            <person name="Nolan M."/>
            <person name="Ohm R."/>
            <person name="Pangilinan J."/>
            <person name="Park H.-J."/>
            <person name="Ramirez L."/>
            <person name="Alfaro M."/>
            <person name="Sun H."/>
            <person name="Tritt A."/>
            <person name="Yoshinaga Y."/>
            <person name="Zwiers L.-H."/>
            <person name="Turgeon B."/>
            <person name="Goodwin S."/>
            <person name="Spatafora J."/>
            <person name="Crous P."/>
            <person name="Grigoriev I."/>
        </authorList>
    </citation>
    <scope>NUCLEOTIDE SEQUENCE</scope>
    <source>
        <strain evidence="2">CBS 133067</strain>
    </source>
</reference>
<name>A0A9P4IEF1_9PEZI</name>
<feature type="signal peptide" evidence="1">
    <location>
        <begin position="1"/>
        <end position="19"/>
    </location>
</feature>
<accession>A0A9P4IEF1</accession>
<evidence type="ECO:0000256" key="1">
    <source>
        <dbReference type="SAM" id="SignalP"/>
    </source>
</evidence>
<keyword evidence="3" id="KW-1185">Reference proteome</keyword>
<keyword evidence="1" id="KW-0732">Signal</keyword>
<evidence type="ECO:0000313" key="2">
    <source>
        <dbReference type="EMBL" id="KAF2097534.1"/>
    </source>
</evidence>
<comment type="caution">
    <text evidence="2">The sequence shown here is derived from an EMBL/GenBank/DDBJ whole genome shotgun (WGS) entry which is preliminary data.</text>
</comment>
<dbReference type="EMBL" id="ML978128">
    <property type="protein sequence ID" value="KAF2097534.1"/>
    <property type="molecule type" value="Genomic_DNA"/>
</dbReference>
<proteinExistence type="predicted"/>
<dbReference type="AlphaFoldDB" id="A0A9P4IEF1"/>
<protein>
    <submittedName>
        <fullName evidence="2">Uncharacterized protein</fullName>
    </submittedName>
</protein>
<organism evidence="2 3">
    <name type="scientific">Rhizodiscina lignyota</name>
    <dbReference type="NCBI Taxonomy" id="1504668"/>
    <lineage>
        <taxon>Eukaryota</taxon>
        <taxon>Fungi</taxon>
        <taxon>Dikarya</taxon>
        <taxon>Ascomycota</taxon>
        <taxon>Pezizomycotina</taxon>
        <taxon>Dothideomycetes</taxon>
        <taxon>Pleosporomycetidae</taxon>
        <taxon>Aulographales</taxon>
        <taxon>Rhizodiscinaceae</taxon>
        <taxon>Rhizodiscina</taxon>
    </lineage>
</organism>
<dbReference type="Proteomes" id="UP000799772">
    <property type="component" value="Unassembled WGS sequence"/>
</dbReference>